<dbReference type="EMBL" id="CM042024">
    <property type="protein sequence ID" value="KAI3811739.1"/>
    <property type="molecule type" value="Genomic_DNA"/>
</dbReference>
<comment type="caution">
    <text evidence="1">The sequence shown here is derived from an EMBL/GenBank/DDBJ whole genome shotgun (WGS) entry which is preliminary data.</text>
</comment>
<reference evidence="1 2" key="2">
    <citation type="journal article" date="2022" name="Mol. Ecol. Resour.">
        <title>The genomes of chicory, endive, great burdock and yacon provide insights into Asteraceae paleo-polyploidization history and plant inulin production.</title>
        <authorList>
            <person name="Fan W."/>
            <person name="Wang S."/>
            <person name="Wang H."/>
            <person name="Wang A."/>
            <person name="Jiang F."/>
            <person name="Liu H."/>
            <person name="Zhao H."/>
            <person name="Xu D."/>
            <person name="Zhang Y."/>
        </authorList>
    </citation>
    <scope>NUCLEOTIDE SEQUENCE [LARGE SCALE GENOMIC DNA]</scope>
    <source>
        <strain evidence="2">cv. Yunnan</strain>
        <tissue evidence="1">Leaves</tissue>
    </source>
</reference>
<organism evidence="1 2">
    <name type="scientific">Smallanthus sonchifolius</name>
    <dbReference type="NCBI Taxonomy" id="185202"/>
    <lineage>
        <taxon>Eukaryota</taxon>
        <taxon>Viridiplantae</taxon>
        <taxon>Streptophyta</taxon>
        <taxon>Embryophyta</taxon>
        <taxon>Tracheophyta</taxon>
        <taxon>Spermatophyta</taxon>
        <taxon>Magnoliopsida</taxon>
        <taxon>eudicotyledons</taxon>
        <taxon>Gunneridae</taxon>
        <taxon>Pentapetalae</taxon>
        <taxon>asterids</taxon>
        <taxon>campanulids</taxon>
        <taxon>Asterales</taxon>
        <taxon>Asteraceae</taxon>
        <taxon>Asteroideae</taxon>
        <taxon>Heliantheae alliance</taxon>
        <taxon>Millerieae</taxon>
        <taxon>Smallanthus</taxon>
    </lineage>
</organism>
<evidence type="ECO:0000313" key="1">
    <source>
        <dbReference type="EMBL" id="KAI3811739.1"/>
    </source>
</evidence>
<evidence type="ECO:0000313" key="2">
    <source>
        <dbReference type="Proteomes" id="UP001056120"/>
    </source>
</evidence>
<name>A0ACB9IUP2_9ASTR</name>
<sequence length="222" mass="24799">MLEVVIDARWVFLLLNLGFGVCVFTVSKEEDKAVIDPKKRITVSLIHGGLHLMDDNEMSSINRDIGGGRSGGHAEPQPRTPANRGGTIHNETEWEDSPPVENETNSMHTEESVVLEPTVREAIVNEVYQVIHNTIPEIMADALKDNSNEVRTGKKGKEKVGKRGTRRKDKEPENVISSDEDRFGVCVFTVSKGEDKAVVDAMKRITGCRFSYDHRKKNKAMN</sequence>
<gene>
    <name evidence="1" type="ORF">L1987_21468</name>
</gene>
<reference evidence="2" key="1">
    <citation type="journal article" date="2022" name="Mol. Ecol. Resour.">
        <title>The genomes of chicory, endive, great burdock and yacon provide insights into Asteraceae palaeo-polyploidization history and plant inulin production.</title>
        <authorList>
            <person name="Fan W."/>
            <person name="Wang S."/>
            <person name="Wang H."/>
            <person name="Wang A."/>
            <person name="Jiang F."/>
            <person name="Liu H."/>
            <person name="Zhao H."/>
            <person name="Xu D."/>
            <person name="Zhang Y."/>
        </authorList>
    </citation>
    <scope>NUCLEOTIDE SEQUENCE [LARGE SCALE GENOMIC DNA]</scope>
    <source>
        <strain evidence="2">cv. Yunnan</strain>
    </source>
</reference>
<proteinExistence type="predicted"/>
<keyword evidence="2" id="KW-1185">Reference proteome</keyword>
<dbReference type="Proteomes" id="UP001056120">
    <property type="component" value="Linkage Group LG07"/>
</dbReference>
<accession>A0ACB9IUP2</accession>
<protein>
    <submittedName>
        <fullName evidence="1">Uncharacterized protein</fullName>
    </submittedName>
</protein>